<proteinExistence type="predicted"/>
<name>A0A1I5PTA8_9BACI</name>
<keyword evidence="4" id="KW-1185">Reference proteome</keyword>
<evidence type="ECO:0000313" key="1">
    <source>
        <dbReference type="EMBL" id="GEM03002.1"/>
    </source>
</evidence>
<dbReference type="AlphaFoldDB" id="A0A1I5PTA8"/>
<dbReference type="EMBL" id="FOXC01000016">
    <property type="protein sequence ID" value="SFP37312.1"/>
    <property type="molecule type" value="Genomic_DNA"/>
</dbReference>
<reference evidence="1 4" key="2">
    <citation type="submission" date="2019-07" db="EMBL/GenBank/DDBJ databases">
        <title>Whole genome shotgun sequence of Halolactibacillus halophilus NBRC 100868.</title>
        <authorList>
            <person name="Hosoyama A."/>
            <person name="Uohara A."/>
            <person name="Ohji S."/>
            <person name="Ichikawa N."/>
        </authorList>
    </citation>
    <scope>NUCLEOTIDE SEQUENCE [LARGE SCALE GENOMIC DNA]</scope>
    <source>
        <strain evidence="1 4">NBRC 100868</strain>
    </source>
</reference>
<evidence type="ECO:0000313" key="3">
    <source>
        <dbReference type="Proteomes" id="UP000242243"/>
    </source>
</evidence>
<dbReference type="RefSeq" id="WP_089831901.1">
    <property type="nucleotide sequence ID" value="NZ_BJWI01000123.1"/>
</dbReference>
<accession>A0A1I5PTA8</accession>
<gene>
    <name evidence="1" type="ORF">HHA03_25340</name>
    <name evidence="2" type="ORF">SAMN05421839_11655</name>
</gene>
<dbReference type="EMBL" id="BJWI01000123">
    <property type="protein sequence ID" value="GEM03002.1"/>
    <property type="molecule type" value="Genomic_DNA"/>
</dbReference>
<evidence type="ECO:0000313" key="4">
    <source>
        <dbReference type="Proteomes" id="UP000321547"/>
    </source>
</evidence>
<reference evidence="2 3" key="1">
    <citation type="submission" date="2016-10" db="EMBL/GenBank/DDBJ databases">
        <authorList>
            <person name="de Groot N.N."/>
        </authorList>
    </citation>
    <scope>NUCLEOTIDE SEQUENCE [LARGE SCALE GENOMIC DNA]</scope>
    <source>
        <strain evidence="2 3">DSM 17073</strain>
    </source>
</reference>
<sequence length="78" mass="9409">MSEKPIIRLVAPHSMKEWEFKSESERDNIFSKVELKFYDRQVSSIPFIEVEKDNVLEKRLRLSTDCEEQVIDYIDLWT</sequence>
<protein>
    <submittedName>
        <fullName evidence="2">Uncharacterized protein</fullName>
    </submittedName>
</protein>
<evidence type="ECO:0000313" key="2">
    <source>
        <dbReference type="EMBL" id="SFP37312.1"/>
    </source>
</evidence>
<dbReference type="Proteomes" id="UP000242243">
    <property type="component" value="Unassembled WGS sequence"/>
</dbReference>
<dbReference type="Proteomes" id="UP000321547">
    <property type="component" value="Unassembled WGS sequence"/>
</dbReference>
<dbReference type="STRING" id="306540.SAMN05421839_11655"/>
<organism evidence="2 3">
    <name type="scientific">Halolactibacillus halophilus</name>
    <dbReference type="NCBI Taxonomy" id="306540"/>
    <lineage>
        <taxon>Bacteria</taxon>
        <taxon>Bacillati</taxon>
        <taxon>Bacillota</taxon>
        <taxon>Bacilli</taxon>
        <taxon>Bacillales</taxon>
        <taxon>Bacillaceae</taxon>
        <taxon>Halolactibacillus</taxon>
    </lineage>
</organism>